<evidence type="ECO:0000259" key="3">
    <source>
        <dbReference type="Pfam" id="PF00149"/>
    </source>
</evidence>
<keyword evidence="2" id="KW-0378">Hydrolase</keyword>
<dbReference type="Proteomes" id="UP000887574">
    <property type="component" value="Unplaced"/>
</dbReference>
<keyword evidence="4" id="KW-1185">Reference proteome</keyword>
<evidence type="ECO:0000313" key="5">
    <source>
        <dbReference type="WBParaSite" id="jg4638"/>
    </source>
</evidence>
<evidence type="ECO:0000313" key="4">
    <source>
        <dbReference type="Proteomes" id="UP000887574"/>
    </source>
</evidence>
<reference evidence="5" key="1">
    <citation type="submission" date="2022-11" db="UniProtKB">
        <authorList>
            <consortium name="WormBaseParasite"/>
        </authorList>
    </citation>
    <scope>IDENTIFICATION</scope>
</reference>
<proteinExistence type="predicted"/>
<keyword evidence="1" id="KW-0732">Signal</keyword>
<dbReference type="InterPro" id="IPR051558">
    <property type="entry name" value="Metallophosphoesterase_PAP"/>
</dbReference>
<evidence type="ECO:0000256" key="2">
    <source>
        <dbReference type="ARBA" id="ARBA00022801"/>
    </source>
</evidence>
<name>A0A915EAM8_9BILA</name>
<dbReference type="Pfam" id="PF00149">
    <property type="entry name" value="Metallophos"/>
    <property type="match status" value="1"/>
</dbReference>
<dbReference type="Gene3D" id="3.60.21.10">
    <property type="match status" value="1"/>
</dbReference>
<accession>A0A915EAM8</accession>
<dbReference type="InterPro" id="IPR029052">
    <property type="entry name" value="Metallo-depent_PP-like"/>
</dbReference>
<dbReference type="GO" id="GO:0016787">
    <property type="term" value="F:hydrolase activity"/>
    <property type="evidence" value="ECO:0007669"/>
    <property type="project" value="UniProtKB-KW"/>
</dbReference>
<feature type="domain" description="Calcineurin-like phosphoesterase" evidence="3">
    <location>
        <begin position="40"/>
        <end position="105"/>
    </location>
</feature>
<protein>
    <submittedName>
        <fullName evidence="5">Calcineurin-like phosphoesterase domain-containing protein</fullName>
    </submittedName>
</protein>
<dbReference type="PANTHER" id="PTHR10161">
    <property type="entry name" value="TARTRATE-RESISTANT ACID PHOSPHATASE TYPE 5"/>
    <property type="match status" value="1"/>
</dbReference>
<sequence length="207" mass="23710">MLMLDTIVLCGNTVDIQGESLFSWIFSKKKEPNGPPPEYVELAAKQWEWIERMLSSSKADYLFVSGHYPIHSTCEHGPFKCLIDKLDPLLRKYNVNAYFSGHDHNLQHIHIEQPNEQDSTSSIMDYIVCGAASRSDRSSKHMDTVPENALLFRYPTGWNPFSQIGFSNGAFIHAEVRPENASLNFYTGKQELKYQTTFYPRNKPSVQ</sequence>
<dbReference type="PANTHER" id="PTHR10161:SF14">
    <property type="entry name" value="TARTRATE-RESISTANT ACID PHOSPHATASE TYPE 5"/>
    <property type="match status" value="1"/>
</dbReference>
<dbReference type="WBParaSite" id="jg4638">
    <property type="protein sequence ID" value="jg4638"/>
    <property type="gene ID" value="jg4638"/>
</dbReference>
<dbReference type="InterPro" id="IPR004843">
    <property type="entry name" value="Calcineurin-like_PHP"/>
</dbReference>
<organism evidence="4 5">
    <name type="scientific">Ditylenchus dipsaci</name>
    <dbReference type="NCBI Taxonomy" id="166011"/>
    <lineage>
        <taxon>Eukaryota</taxon>
        <taxon>Metazoa</taxon>
        <taxon>Ecdysozoa</taxon>
        <taxon>Nematoda</taxon>
        <taxon>Chromadorea</taxon>
        <taxon>Rhabditida</taxon>
        <taxon>Tylenchina</taxon>
        <taxon>Tylenchomorpha</taxon>
        <taxon>Sphaerularioidea</taxon>
        <taxon>Anguinidae</taxon>
        <taxon>Anguininae</taxon>
        <taxon>Ditylenchus</taxon>
    </lineage>
</organism>
<evidence type="ECO:0000256" key="1">
    <source>
        <dbReference type="ARBA" id="ARBA00022729"/>
    </source>
</evidence>
<dbReference type="SUPFAM" id="SSF56300">
    <property type="entry name" value="Metallo-dependent phosphatases"/>
    <property type="match status" value="1"/>
</dbReference>
<dbReference type="AlphaFoldDB" id="A0A915EAM8"/>